<proteinExistence type="predicted"/>
<dbReference type="InterPro" id="IPR051797">
    <property type="entry name" value="TrmB-like"/>
</dbReference>
<dbReference type="PANTHER" id="PTHR34293">
    <property type="entry name" value="HTH-TYPE TRANSCRIPTIONAL REGULATOR TRMBL2"/>
    <property type="match status" value="1"/>
</dbReference>
<dbReference type="Gene3D" id="1.10.10.10">
    <property type="entry name" value="Winged helix-like DNA-binding domain superfamily/Winged helix DNA-binding domain"/>
    <property type="match status" value="1"/>
</dbReference>
<dbReference type="STRING" id="285473.A4G23_04206"/>
<dbReference type="GO" id="GO:0003677">
    <property type="term" value="F:DNA binding"/>
    <property type="evidence" value="ECO:0007669"/>
    <property type="project" value="InterPro"/>
</dbReference>
<dbReference type="Pfam" id="PF00196">
    <property type="entry name" value="GerE"/>
    <property type="match status" value="1"/>
</dbReference>
<dbReference type="InterPro" id="IPR036388">
    <property type="entry name" value="WH-like_DNA-bd_sf"/>
</dbReference>
<name>A0A1D8G7A2_9ACTN</name>
<organism evidence="2 3">
    <name type="scientific">Streptomyces rubrolavendulae</name>
    <dbReference type="NCBI Taxonomy" id="285473"/>
    <lineage>
        <taxon>Bacteria</taxon>
        <taxon>Bacillati</taxon>
        <taxon>Actinomycetota</taxon>
        <taxon>Actinomycetes</taxon>
        <taxon>Kitasatosporales</taxon>
        <taxon>Streptomycetaceae</taxon>
        <taxon>Streptomyces</taxon>
    </lineage>
</organism>
<dbReference type="PROSITE" id="PS50043">
    <property type="entry name" value="HTH_LUXR_2"/>
    <property type="match status" value="1"/>
</dbReference>
<dbReference type="OrthoDB" id="4266042at2"/>
<gene>
    <name evidence="2" type="ORF">A4G23_04206</name>
</gene>
<dbReference type="GO" id="GO:0006355">
    <property type="term" value="P:regulation of DNA-templated transcription"/>
    <property type="evidence" value="ECO:0007669"/>
    <property type="project" value="InterPro"/>
</dbReference>
<evidence type="ECO:0000313" key="3">
    <source>
        <dbReference type="Proteomes" id="UP000095349"/>
    </source>
</evidence>
<dbReference type="SUPFAM" id="SSF46894">
    <property type="entry name" value="C-terminal effector domain of the bipartite response regulators"/>
    <property type="match status" value="1"/>
</dbReference>
<dbReference type="InterPro" id="IPR000792">
    <property type="entry name" value="Tscrpt_reg_LuxR_C"/>
</dbReference>
<dbReference type="GeneID" id="91405744"/>
<dbReference type="CDD" id="cd06170">
    <property type="entry name" value="LuxR_C_like"/>
    <property type="match status" value="1"/>
</dbReference>
<dbReference type="AlphaFoldDB" id="A0A1D8G7A2"/>
<dbReference type="RefSeq" id="WP_031134267.1">
    <property type="nucleotide sequence ID" value="NZ_CP017316.1"/>
</dbReference>
<dbReference type="PANTHER" id="PTHR34293:SF1">
    <property type="entry name" value="HTH-TYPE TRANSCRIPTIONAL REGULATOR TRMBL2"/>
    <property type="match status" value="1"/>
</dbReference>
<dbReference type="EMBL" id="CP017316">
    <property type="protein sequence ID" value="AOT61323.1"/>
    <property type="molecule type" value="Genomic_DNA"/>
</dbReference>
<dbReference type="KEGG" id="srn:A4G23_04206"/>
<sequence length="324" mass="36154">MTIRLDRVDVELYRAEIQRPKNGEAELARRLGVAPEEVCRRRQRLTELRLLEQVDDETWVARSPHAAADALLGEEERQLERRRLGVAQRREALTALTADYLDARRLRSDAGQVEVLQGVETVRATLSELAALAATSVDSMAPGGAQSEHAIRAALPLDKELLGRGVALRSLFLDSARSHSATIRYLKDIHDAGAHVRTTSLLPTRILIYDRETAIVPLDAQNTARGAVVVRDLPLLNLLNHLFHLYWDQATPLDAARTRPVELSDLERTVLRLMAAGQLDEVISRHIGLSVRTTRRIISDLTRRLGAHSRFQAGVRAAERGWIA</sequence>
<protein>
    <submittedName>
        <fullName evidence="2">Bacterial regulatory protein, luxR family</fullName>
    </submittedName>
</protein>
<reference evidence="2 3" key="1">
    <citation type="submission" date="2016-09" db="EMBL/GenBank/DDBJ databases">
        <title>Streptomyces rubrolavendulae MJM4426 Genome sequencing and assembly.</title>
        <authorList>
            <person name="Kim J.-G."/>
        </authorList>
    </citation>
    <scope>NUCLEOTIDE SEQUENCE [LARGE SCALE GENOMIC DNA]</scope>
    <source>
        <strain evidence="2 3">MJM4426</strain>
    </source>
</reference>
<feature type="domain" description="HTH luxR-type" evidence="1">
    <location>
        <begin position="256"/>
        <end position="321"/>
    </location>
</feature>
<dbReference type="InterPro" id="IPR016032">
    <property type="entry name" value="Sig_transdc_resp-reg_C-effctor"/>
</dbReference>
<evidence type="ECO:0000259" key="1">
    <source>
        <dbReference type="PROSITE" id="PS50043"/>
    </source>
</evidence>
<dbReference type="PATRIC" id="fig|285473.5.peg.4412"/>
<evidence type="ECO:0000313" key="2">
    <source>
        <dbReference type="EMBL" id="AOT61323.1"/>
    </source>
</evidence>
<accession>A0A1D8G7A2</accession>
<dbReference type="Proteomes" id="UP000095349">
    <property type="component" value="Chromosome"/>
</dbReference>
<keyword evidence="3" id="KW-1185">Reference proteome</keyword>
<dbReference type="SMART" id="SM00421">
    <property type="entry name" value="HTH_LUXR"/>
    <property type="match status" value="1"/>
</dbReference>